<comment type="caution">
    <text evidence="1">The sequence shown here is derived from an EMBL/GenBank/DDBJ whole genome shotgun (WGS) entry which is preliminary data.</text>
</comment>
<dbReference type="Proteomes" id="UP000003009">
    <property type="component" value="Unassembled WGS sequence"/>
</dbReference>
<organism evidence="1 2">
    <name type="scientific">Kingella oralis ATCC 51147</name>
    <dbReference type="NCBI Taxonomy" id="629741"/>
    <lineage>
        <taxon>Bacteria</taxon>
        <taxon>Pseudomonadati</taxon>
        <taxon>Pseudomonadota</taxon>
        <taxon>Betaproteobacteria</taxon>
        <taxon>Neisseriales</taxon>
        <taxon>Neisseriaceae</taxon>
        <taxon>Kingella</taxon>
    </lineage>
</organism>
<dbReference type="AlphaFoldDB" id="C4GL44"/>
<name>C4GL44_9NEIS</name>
<evidence type="ECO:0000313" key="1">
    <source>
        <dbReference type="EMBL" id="EEP67453.1"/>
    </source>
</evidence>
<sequence>MNKIIILTLIALLAACSVLETGVKTETGEKLRLQAYRQR</sequence>
<dbReference type="PROSITE" id="PS51257">
    <property type="entry name" value="PROKAR_LIPOPROTEIN"/>
    <property type="match status" value="1"/>
</dbReference>
<dbReference type="HOGENOM" id="CLU_3311200_0_0_4"/>
<evidence type="ECO:0008006" key="3">
    <source>
        <dbReference type="Google" id="ProtNLM"/>
    </source>
</evidence>
<protein>
    <recommendedName>
        <fullName evidence="3">Lipoprotein</fullName>
    </recommendedName>
</protein>
<dbReference type="STRING" id="629741.GCWU000324_01700"/>
<evidence type="ECO:0000313" key="2">
    <source>
        <dbReference type="Proteomes" id="UP000003009"/>
    </source>
</evidence>
<gene>
    <name evidence="1" type="ORF">GCWU000324_01700</name>
</gene>
<keyword evidence="2" id="KW-1185">Reference proteome</keyword>
<proteinExistence type="predicted"/>
<dbReference type="EMBL" id="ACJW02000003">
    <property type="protein sequence ID" value="EEP67453.1"/>
    <property type="molecule type" value="Genomic_DNA"/>
</dbReference>
<accession>C4GL44</accession>
<reference evidence="1" key="1">
    <citation type="submission" date="2009-04" db="EMBL/GenBank/DDBJ databases">
        <authorList>
            <person name="Weinstock G."/>
            <person name="Sodergren E."/>
            <person name="Clifton S."/>
            <person name="Fulton L."/>
            <person name="Fulton B."/>
            <person name="Courtney L."/>
            <person name="Fronick C."/>
            <person name="Harrison M."/>
            <person name="Strong C."/>
            <person name="Farmer C."/>
            <person name="Delahaunty K."/>
            <person name="Markovic C."/>
            <person name="Hall O."/>
            <person name="Minx P."/>
            <person name="Tomlinson C."/>
            <person name="Mitreva M."/>
            <person name="Nelson J."/>
            <person name="Hou S."/>
            <person name="Wollam A."/>
            <person name="Pepin K.H."/>
            <person name="Johnson M."/>
            <person name="Bhonagiri V."/>
            <person name="Nash W.E."/>
            <person name="Warren W."/>
            <person name="Chinwalla A."/>
            <person name="Mardis E.R."/>
            <person name="Wilson R.K."/>
        </authorList>
    </citation>
    <scope>NUCLEOTIDE SEQUENCE [LARGE SCALE GENOMIC DNA]</scope>
    <source>
        <strain evidence="1">ATCC 51147</strain>
    </source>
</reference>